<reference evidence="1" key="1">
    <citation type="submission" date="2023-04" db="EMBL/GenBank/DDBJ databases">
        <title>Genome dynamics across the evolutionary transition to endosymbiosis.</title>
        <authorList>
            <person name="Siozios S."/>
            <person name="Nadal-Jimenez P."/>
            <person name="Azagi T."/>
            <person name="Sprong H."/>
            <person name="Frost C.L."/>
            <person name="Parratt S.R."/>
            <person name="Taylor G."/>
            <person name="Brettell L."/>
            <person name="Lew K.C."/>
            <person name="Croft L."/>
            <person name="King K.C."/>
            <person name="Brockhurst M.A."/>
            <person name="Hypsa V."/>
            <person name="Novakova E."/>
            <person name="Darby A.C."/>
            <person name="Hurst G.D.D."/>
        </authorList>
    </citation>
    <scope>NUCLEOTIDE SEQUENCE</scope>
    <source>
        <strain evidence="1">APv</strain>
    </source>
</reference>
<accession>A0AA95GM22</accession>
<dbReference type="RefSeq" id="WP_280624455.1">
    <property type="nucleotide sequence ID" value="NZ_CP123504.1"/>
</dbReference>
<protein>
    <submittedName>
        <fullName evidence="1">Uncharacterized protein</fullName>
    </submittedName>
</protein>
<evidence type="ECO:0000313" key="2">
    <source>
        <dbReference type="Proteomes" id="UP001177595"/>
    </source>
</evidence>
<dbReference type="EMBL" id="CP123504">
    <property type="protein sequence ID" value="WGM00913.1"/>
    <property type="molecule type" value="Genomic_DNA"/>
</dbReference>
<proteinExistence type="predicted"/>
<dbReference type="Proteomes" id="UP001177595">
    <property type="component" value="Chromosome"/>
</dbReference>
<evidence type="ECO:0000313" key="1">
    <source>
        <dbReference type="EMBL" id="WGM00913.1"/>
    </source>
</evidence>
<dbReference type="AlphaFoldDB" id="A0AA95GM22"/>
<organism evidence="1 2">
    <name type="scientific">Arsenophonus nasoniae</name>
    <name type="common">son-killer infecting Nasonia vitripennis</name>
    <dbReference type="NCBI Taxonomy" id="638"/>
    <lineage>
        <taxon>Bacteria</taxon>
        <taxon>Pseudomonadati</taxon>
        <taxon>Pseudomonadota</taxon>
        <taxon>Gammaproteobacteria</taxon>
        <taxon>Enterobacterales</taxon>
        <taxon>Morganellaceae</taxon>
        <taxon>Arsenophonus</taxon>
    </lineage>
</organism>
<name>A0AA95GM22_9GAMM</name>
<sequence>MKTMTAKKYNVILCIKLNAYREHMEICLGFTQKDWDELSSSEKSVIIDDAIYSNLDYWTKND</sequence>
<gene>
    <name evidence="1" type="ORF">QE210_13810</name>
</gene>